<sequence length="69" mass="6974">MKNVAGTINEVAGAFVTLIKGLVVAAIFANILFTTTFDPVGGIVDLVNAFLGGGLAGLLGLMVFASFSK</sequence>
<keyword evidence="1" id="KW-0472">Membrane</keyword>
<keyword evidence="1" id="KW-1133">Transmembrane helix</keyword>
<dbReference type="AlphaFoldDB" id="A0A383BUM4"/>
<proteinExistence type="predicted"/>
<evidence type="ECO:0000256" key="1">
    <source>
        <dbReference type="SAM" id="Phobius"/>
    </source>
</evidence>
<evidence type="ECO:0000313" key="2">
    <source>
        <dbReference type="EMBL" id="SVE23936.1"/>
    </source>
</evidence>
<accession>A0A383BUM4</accession>
<keyword evidence="1" id="KW-0812">Transmembrane</keyword>
<protein>
    <submittedName>
        <fullName evidence="2">Uncharacterized protein</fullName>
    </submittedName>
</protein>
<feature type="transmembrane region" description="Helical" evidence="1">
    <location>
        <begin position="46"/>
        <end position="67"/>
    </location>
</feature>
<name>A0A383BUM4_9ZZZZ</name>
<feature type="transmembrane region" description="Helical" evidence="1">
    <location>
        <begin position="12"/>
        <end position="34"/>
    </location>
</feature>
<organism evidence="2">
    <name type="scientific">marine metagenome</name>
    <dbReference type="NCBI Taxonomy" id="408172"/>
    <lineage>
        <taxon>unclassified sequences</taxon>
        <taxon>metagenomes</taxon>
        <taxon>ecological metagenomes</taxon>
    </lineage>
</organism>
<reference evidence="2" key="1">
    <citation type="submission" date="2018-05" db="EMBL/GenBank/DDBJ databases">
        <authorList>
            <person name="Lanie J.A."/>
            <person name="Ng W.-L."/>
            <person name="Kazmierczak K.M."/>
            <person name="Andrzejewski T.M."/>
            <person name="Davidsen T.M."/>
            <person name="Wayne K.J."/>
            <person name="Tettelin H."/>
            <person name="Glass J.I."/>
            <person name="Rusch D."/>
            <person name="Podicherti R."/>
            <person name="Tsui H.-C.T."/>
            <person name="Winkler M.E."/>
        </authorList>
    </citation>
    <scope>NUCLEOTIDE SEQUENCE</scope>
</reference>
<gene>
    <name evidence="2" type="ORF">METZ01_LOCUS476790</name>
</gene>
<dbReference type="EMBL" id="UINC01203600">
    <property type="protein sequence ID" value="SVE23936.1"/>
    <property type="molecule type" value="Genomic_DNA"/>
</dbReference>